<evidence type="ECO:0000313" key="3">
    <source>
        <dbReference type="Proteomes" id="UP000001343"/>
    </source>
</evidence>
<dbReference type="RefSeq" id="WP_002760937.1">
    <property type="nucleotide sequence ID" value="NZ_AKWM02000011.1"/>
</dbReference>
<reference evidence="2 3" key="1">
    <citation type="journal article" date="2014" name="Int. J. Syst. Evol. Microbiol.">
        <title>Leptospira mayottensis sp. nov., a pathogenic species of the genus Leptospira isolated from humans.</title>
        <authorList>
            <person name="Bourhy P."/>
            <person name="Collet L."/>
            <person name="Brisse S."/>
            <person name="Picardeau M."/>
        </authorList>
    </citation>
    <scope>NUCLEOTIDE SEQUENCE [LARGE SCALE GENOMIC DNA]</scope>
    <source>
        <strain evidence="2 3">200901122</strain>
    </source>
</reference>
<protein>
    <submittedName>
        <fullName evidence="2">Uncharacterized protein</fullName>
    </submittedName>
</protein>
<dbReference type="Proteomes" id="UP000001343">
    <property type="component" value="Unassembled WGS sequence"/>
</dbReference>
<accession>A0AA87MQ75</accession>
<gene>
    <name evidence="2" type="ORF">LEP1GSC125_0085</name>
</gene>
<proteinExistence type="predicted"/>
<feature type="region of interest" description="Disordered" evidence="1">
    <location>
        <begin position="1"/>
        <end position="30"/>
    </location>
</feature>
<comment type="caution">
    <text evidence="2">The sequence shown here is derived from an EMBL/GenBank/DDBJ whole genome shotgun (WGS) entry which is preliminary data.</text>
</comment>
<name>A0AA87MQ75_9LEPT</name>
<organism evidence="2 3">
    <name type="scientific">Leptospira mayottensis 200901122</name>
    <dbReference type="NCBI Taxonomy" id="1193010"/>
    <lineage>
        <taxon>Bacteria</taxon>
        <taxon>Pseudomonadati</taxon>
        <taxon>Spirochaetota</taxon>
        <taxon>Spirochaetia</taxon>
        <taxon>Leptospirales</taxon>
        <taxon>Leptospiraceae</taxon>
        <taxon>Leptospira</taxon>
    </lineage>
</organism>
<sequence length="122" mass="13644">MVRLRKGTTKENERRQLNRMSGPHGSTADLQREIEISKQIEFLRTTKVQNGISILENAEIKIPPQEIEELEQTGQLDKVLNIYKKSGSEGLKSYIAGRASGFGALDGFFPDFSDMAKNPGFT</sequence>
<evidence type="ECO:0000313" key="2">
    <source>
        <dbReference type="EMBL" id="EKS01689.1"/>
    </source>
</evidence>
<dbReference type="EMBL" id="AKWM02000011">
    <property type="protein sequence ID" value="EKS01689.1"/>
    <property type="molecule type" value="Genomic_DNA"/>
</dbReference>
<evidence type="ECO:0000256" key="1">
    <source>
        <dbReference type="SAM" id="MobiDB-lite"/>
    </source>
</evidence>
<dbReference type="AlphaFoldDB" id="A0AA87MQ75"/>